<dbReference type="InterPro" id="IPR005123">
    <property type="entry name" value="Oxoglu/Fe-dep_dioxygenase_dom"/>
</dbReference>
<dbReference type="Proteomes" id="UP000199577">
    <property type="component" value="Unassembled WGS sequence"/>
</dbReference>
<dbReference type="PROSITE" id="PS51471">
    <property type="entry name" value="FE2OG_OXY"/>
    <property type="match status" value="1"/>
</dbReference>
<keyword evidence="3" id="KW-1185">Reference proteome</keyword>
<dbReference type="InterPro" id="IPR027450">
    <property type="entry name" value="AlkB-like"/>
</dbReference>
<dbReference type="PANTHER" id="PTHR12463">
    <property type="entry name" value="OXYGENASE-RELATED"/>
    <property type="match status" value="1"/>
</dbReference>
<dbReference type="STRING" id="623281.SAMN05421747_11031"/>
<keyword evidence="2" id="KW-0223">Dioxygenase</keyword>
<dbReference type="OrthoDB" id="278699at2"/>
<dbReference type="InterPro" id="IPR032857">
    <property type="entry name" value="ALKBH4"/>
</dbReference>
<name>A0A1I1IT31_9SPHI</name>
<reference evidence="2 3" key="1">
    <citation type="submission" date="2016-10" db="EMBL/GenBank/DDBJ databases">
        <authorList>
            <person name="de Groot N.N."/>
        </authorList>
    </citation>
    <scope>NUCLEOTIDE SEQUENCE [LARGE SCALE GENOMIC DNA]</scope>
    <source>
        <strain evidence="2 3">DSM 22900</strain>
    </source>
</reference>
<dbReference type="GO" id="GO:0032451">
    <property type="term" value="F:demethylase activity"/>
    <property type="evidence" value="ECO:0007669"/>
    <property type="project" value="TreeGrafter"/>
</dbReference>
<evidence type="ECO:0000259" key="1">
    <source>
        <dbReference type="PROSITE" id="PS51471"/>
    </source>
</evidence>
<protein>
    <submittedName>
        <fullName evidence="2">Alkylated DNA repair dioxygenase AlkB</fullName>
    </submittedName>
</protein>
<dbReference type="GO" id="GO:0051213">
    <property type="term" value="F:dioxygenase activity"/>
    <property type="evidence" value="ECO:0007669"/>
    <property type="project" value="UniProtKB-KW"/>
</dbReference>
<evidence type="ECO:0000313" key="2">
    <source>
        <dbReference type="EMBL" id="SFC39365.1"/>
    </source>
</evidence>
<proteinExistence type="predicted"/>
<organism evidence="2 3">
    <name type="scientific">Parapedobacter composti</name>
    <dbReference type="NCBI Taxonomy" id="623281"/>
    <lineage>
        <taxon>Bacteria</taxon>
        <taxon>Pseudomonadati</taxon>
        <taxon>Bacteroidota</taxon>
        <taxon>Sphingobacteriia</taxon>
        <taxon>Sphingobacteriales</taxon>
        <taxon>Sphingobacteriaceae</taxon>
        <taxon>Parapedobacter</taxon>
    </lineage>
</organism>
<dbReference type="SUPFAM" id="SSF51197">
    <property type="entry name" value="Clavaminate synthase-like"/>
    <property type="match status" value="1"/>
</dbReference>
<gene>
    <name evidence="2" type="ORF">SAMN05421747_11031</name>
</gene>
<dbReference type="Pfam" id="PF13532">
    <property type="entry name" value="2OG-FeII_Oxy_2"/>
    <property type="match status" value="1"/>
</dbReference>
<dbReference type="PANTHER" id="PTHR12463:SF1">
    <property type="entry name" value="2-OXOGLUTARATE AND FE-DEPENDENT OXYGENASE FAMILY PROTEIN"/>
    <property type="match status" value="1"/>
</dbReference>
<dbReference type="GO" id="GO:0070988">
    <property type="term" value="P:demethylation"/>
    <property type="evidence" value="ECO:0007669"/>
    <property type="project" value="InterPro"/>
</dbReference>
<evidence type="ECO:0000313" key="3">
    <source>
        <dbReference type="Proteomes" id="UP000199577"/>
    </source>
</evidence>
<sequence length="196" mass="22123">MAGITGQGSLFPVERPGPHGFSYEAGFLSEAEEEGLLETIAHIAVRPLVFQGFEAKRKVKSFGYDYHFDSRTITQGRPISQAFAPLLEKVSAHLQLPVEDLKELLVTEYPPGSVINWHRDAPPFDVVIGVSLLSDCQFRFRPYAKSEQRRSNIIAVPVMRRSLYVIRGEARSEREHSIAPVQEKRYSLTLRTLKAI</sequence>
<dbReference type="RefSeq" id="WP_090973756.1">
    <property type="nucleotide sequence ID" value="NZ_FOLL01000010.1"/>
</dbReference>
<feature type="domain" description="Fe2OG dioxygenase" evidence="1">
    <location>
        <begin position="100"/>
        <end position="194"/>
    </location>
</feature>
<dbReference type="Gene3D" id="2.60.120.590">
    <property type="entry name" value="Alpha-ketoglutarate-dependent dioxygenase AlkB-like"/>
    <property type="match status" value="1"/>
</dbReference>
<keyword evidence="2" id="KW-0560">Oxidoreductase</keyword>
<dbReference type="InterPro" id="IPR037151">
    <property type="entry name" value="AlkB-like_sf"/>
</dbReference>
<accession>A0A1I1IT31</accession>
<dbReference type="EMBL" id="FOLL01000010">
    <property type="protein sequence ID" value="SFC39365.1"/>
    <property type="molecule type" value="Genomic_DNA"/>
</dbReference>
<dbReference type="AlphaFoldDB" id="A0A1I1IT31"/>